<accession>A0A8H3IPV2</accession>
<comment type="caution">
    <text evidence="2">The sequence shown here is derived from an EMBL/GenBank/DDBJ whole genome shotgun (WGS) entry which is preliminary data.</text>
</comment>
<name>A0A8H3IPV2_9LECA</name>
<sequence>MLRQIARTGISCLHQIPRPATTVSRPSFAPCTAQPRPGYSQGRIQTRTYAISKSEADERIEEIQEQYATAKDEFEIAVEETEKKTVYAADDRAAAADELAKLKELYEAAVNDTSPEIAKEIQSRVGQRIRELDHAIQGLEKSAMEN</sequence>
<keyword evidence="1" id="KW-0175">Coiled coil</keyword>
<dbReference type="EMBL" id="CAJPDQ010000031">
    <property type="protein sequence ID" value="CAF9928960.1"/>
    <property type="molecule type" value="Genomic_DNA"/>
</dbReference>
<evidence type="ECO:0000256" key="1">
    <source>
        <dbReference type="SAM" id="Coils"/>
    </source>
</evidence>
<dbReference type="AlphaFoldDB" id="A0A8H3IPV2"/>
<proteinExistence type="predicted"/>
<feature type="coiled-coil region" evidence="1">
    <location>
        <begin position="53"/>
        <end position="112"/>
    </location>
</feature>
<evidence type="ECO:0000313" key="3">
    <source>
        <dbReference type="Proteomes" id="UP000664169"/>
    </source>
</evidence>
<reference evidence="2" key="1">
    <citation type="submission" date="2021-03" db="EMBL/GenBank/DDBJ databases">
        <authorList>
            <person name="Tagirdzhanova G."/>
        </authorList>
    </citation>
    <scope>NUCLEOTIDE SEQUENCE</scope>
</reference>
<dbReference type="Proteomes" id="UP000664169">
    <property type="component" value="Unassembled WGS sequence"/>
</dbReference>
<organism evidence="2 3">
    <name type="scientific">Gomphillus americanus</name>
    <dbReference type="NCBI Taxonomy" id="1940652"/>
    <lineage>
        <taxon>Eukaryota</taxon>
        <taxon>Fungi</taxon>
        <taxon>Dikarya</taxon>
        <taxon>Ascomycota</taxon>
        <taxon>Pezizomycotina</taxon>
        <taxon>Lecanoromycetes</taxon>
        <taxon>OSLEUM clade</taxon>
        <taxon>Ostropomycetidae</taxon>
        <taxon>Ostropales</taxon>
        <taxon>Graphidaceae</taxon>
        <taxon>Gomphilloideae</taxon>
        <taxon>Gomphillus</taxon>
    </lineage>
</organism>
<keyword evidence="3" id="KW-1185">Reference proteome</keyword>
<protein>
    <submittedName>
        <fullName evidence="2">Uncharacterized protein</fullName>
    </submittedName>
</protein>
<gene>
    <name evidence="2" type="ORF">GOMPHAMPRED_005268</name>
</gene>
<dbReference type="OrthoDB" id="273230at2759"/>
<evidence type="ECO:0000313" key="2">
    <source>
        <dbReference type="EMBL" id="CAF9928960.1"/>
    </source>
</evidence>